<organism evidence="3 4">
    <name type="scientific">Solitalea agri</name>
    <dbReference type="NCBI Taxonomy" id="2953739"/>
    <lineage>
        <taxon>Bacteria</taxon>
        <taxon>Pseudomonadati</taxon>
        <taxon>Bacteroidota</taxon>
        <taxon>Sphingobacteriia</taxon>
        <taxon>Sphingobacteriales</taxon>
        <taxon>Sphingobacteriaceae</taxon>
        <taxon>Solitalea</taxon>
    </lineage>
</organism>
<dbReference type="AlphaFoldDB" id="A0A9X2JE82"/>
<dbReference type="GO" id="GO:0016757">
    <property type="term" value="F:glycosyltransferase activity"/>
    <property type="evidence" value="ECO:0007669"/>
    <property type="project" value="UniProtKB-KW"/>
</dbReference>
<keyword evidence="1 3" id="KW-0328">Glycosyltransferase</keyword>
<evidence type="ECO:0000313" key="3">
    <source>
        <dbReference type="EMBL" id="MCO4293680.1"/>
    </source>
</evidence>
<sequence length="353" mass="41058">MQNKKRVLITSSTQFGYLTDTLKYCEYLNKKFSITYVCWDYQKSKIEIEGIEVIYISRQGSLVERNFRLLKAIHRQIKKNYDIVFSTYIRGISIIKLLSSTPKFNLDIRTLSVNRSWAKRITYNLFLKLESYAFKNISVVSDGVAKKLSIKNYTLLPLGGECYKETDTQSEKLIFIYVGTLQGRNFLTFIKAFHKFSKQNNSYKVHLRIIGDSPGNELSEIQNYTIQNKITNIELLGRINQDKLHPYFEDASIGVSYIPLTSWYEHQPPTKTYEYLVSGLPVIATNTFENNKVINPSNGVIIEDHESSIINGLSEVYLKFESHHFNQMMIKESSVSFLWKEVINKNLIKIFEH</sequence>
<dbReference type="EMBL" id="JAMWYS010000037">
    <property type="protein sequence ID" value="MCO4293680.1"/>
    <property type="molecule type" value="Genomic_DNA"/>
</dbReference>
<gene>
    <name evidence="3" type="ORF">NF867_12475</name>
</gene>
<evidence type="ECO:0000313" key="4">
    <source>
        <dbReference type="Proteomes" id="UP001155182"/>
    </source>
</evidence>
<dbReference type="SUPFAM" id="SSF53756">
    <property type="entry name" value="UDP-Glycosyltransferase/glycogen phosphorylase"/>
    <property type="match status" value="1"/>
</dbReference>
<dbReference type="Proteomes" id="UP001155182">
    <property type="component" value="Unassembled WGS sequence"/>
</dbReference>
<dbReference type="EC" id="2.4.-.-" evidence="3"/>
<evidence type="ECO:0000256" key="1">
    <source>
        <dbReference type="ARBA" id="ARBA00022676"/>
    </source>
</evidence>
<dbReference type="PANTHER" id="PTHR12526:SF629">
    <property type="entry name" value="TEICHURONIC ACID BIOSYNTHESIS GLYCOSYLTRANSFERASE TUAH-RELATED"/>
    <property type="match status" value="1"/>
</dbReference>
<dbReference type="PANTHER" id="PTHR12526">
    <property type="entry name" value="GLYCOSYLTRANSFERASE"/>
    <property type="match status" value="1"/>
</dbReference>
<name>A0A9X2JE82_9SPHI</name>
<keyword evidence="4" id="KW-1185">Reference proteome</keyword>
<proteinExistence type="predicted"/>
<accession>A0A9X2JE82</accession>
<keyword evidence="2 3" id="KW-0808">Transferase</keyword>
<reference evidence="3" key="1">
    <citation type="submission" date="2022-06" db="EMBL/GenBank/DDBJ databases">
        <title>Solitalea sp. MAHUQ-68 isolated from rhizospheric soil.</title>
        <authorList>
            <person name="Huq M.A."/>
        </authorList>
    </citation>
    <scope>NUCLEOTIDE SEQUENCE</scope>
    <source>
        <strain evidence="3">MAHUQ-68</strain>
    </source>
</reference>
<comment type="caution">
    <text evidence="3">The sequence shown here is derived from an EMBL/GenBank/DDBJ whole genome shotgun (WGS) entry which is preliminary data.</text>
</comment>
<protein>
    <submittedName>
        <fullName evidence="3">Glycosyltransferase</fullName>
        <ecNumber evidence="3">2.4.-.-</ecNumber>
    </submittedName>
</protein>
<evidence type="ECO:0000256" key="2">
    <source>
        <dbReference type="ARBA" id="ARBA00022679"/>
    </source>
</evidence>
<dbReference type="Gene3D" id="3.40.50.2000">
    <property type="entry name" value="Glycogen Phosphorylase B"/>
    <property type="match status" value="1"/>
</dbReference>
<dbReference type="Pfam" id="PF13692">
    <property type="entry name" value="Glyco_trans_1_4"/>
    <property type="match status" value="1"/>
</dbReference>
<dbReference type="RefSeq" id="WP_252588334.1">
    <property type="nucleotide sequence ID" value="NZ_JAMWYS010000037.1"/>
</dbReference>